<name>A0A385TJE9_PAELA</name>
<dbReference type="NCBIfam" id="NF005380">
    <property type="entry name" value="PRK06923.1"/>
    <property type="match status" value="1"/>
</dbReference>
<comment type="catalytic activity">
    <reaction evidence="1">
        <text>chorismate = isochorismate</text>
        <dbReference type="Rhea" id="RHEA:18985"/>
        <dbReference type="ChEBI" id="CHEBI:29748"/>
        <dbReference type="ChEBI" id="CHEBI:29780"/>
        <dbReference type="EC" id="5.4.4.2"/>
    </reaction>
</comment>
<organism evidence="7 8">
    <name type="scientific">Paenibacillus lautus</name>
    <name type="common">Bacillus lautus</name>
    <dbReference type="NCBI Taxonomy" id="1401"/>
    <lineage>
        <taxon>Bacteria</taxon>
        <taxon>Bacillati</taxon>
        <taxon>Bacillota</taxon>
        <taxon>Bacilli</taxon>
        <taxon>Bacillales</taxon>
        <taxon>Paenibacillaceae</taxon>
        <taxon>Paenibacillus</taxon>
    </lineage>
</organism>
<feature type="domain" description="Chorismate-utilising enzyme C-terminal" evidence="6">
    <location>
        <begin position="126"/>
        <end position="393"/>
    </location>
</feature>
<reference evidence="7 8" key="1">
    <citation type="submission" date="2018-09" db="EMBL/GenBank/DDBJ databases">
        <title>Genome Sequence of Paenibacillus lautus Strain E7593-69, Azo Dye-Degrading Bacteria, Isolated from Commercial Tattoo Inks.</title>
        <authorList>
            <person name="Nho S.W."/>
            <person name="Kim S.-J."/>
            <person name="Kweon O."/>
            <person name="Cerniglia C.E."/>
        </authorList>
    </citation>
    <scope>NUCLEOTIDE SEQUENCE [LARGE SCALE GENOMIC DNA]</scope>
    <source>
        <strain evidence="7 8">E7593-69</strain>
    </source>
</reference>
<evidence type="ECO:0000256" key="5">
    <source>
        <dbReference type="ARBA" id="ARBA00041564"/>
    </source>
</evidence>
<protein>
    <recommendedName>
        <fullName evidence="3">isochorismate synthase</fullName>
        <ecNumber evidence="3">5.4.4.2</ecNumber>
    </recommendedName>
    <alternativeName>
        <fullName evidence="5">Isochorismate mutase</fullName>
    </alternativeName>
</protein>
<dbReference type="EMBL" id="CP032412">
    <property type="protein sequence ID" value="AYB43108.1"/>
    <property type="molecule type" value="Genomic_DNA"/>
</dbReference>
<dbReference type="InterPro" id="IPR015890">
    <property type="entry name" value="Chorismate_C"/>
</dbReference>
<evidence type="ECO:0000256" key="4">
    <source>
        <dbReference type="ARBA" id="ARBA00023235"/>
    </source>
</evidence>
<keyword evidence="8" id="KW-1185">Reference proteome</keyword>
<dbReference type="InterPro" id="IPR005801">
    <property type="entry name" value="ADC_synthase"/>
</dbReference>
<dbReference type="Gene3D" id="3.60.120.10">
    <property type="entry name" value="Anthranilate synthase"/>
    <property type="match status" value="1"/>
</dbReference>
<dbReference type="NCBIfam" id="TIGR00543">
    <property type="entry name" value="isochor_syn"/>
    <property type="match status" value="1"/>
</dbReference>
<dbReference type="Proteomes" id="UP000266552">
    <property type="component" value="Chromosome"/>
</dbReference>
<dbReference type="InterPro" id="IPR004561">
    <property type="entry name" value="IsoChor_synthase"/>
</dbReference>
<keyword evidence="4" id="KW-0413">Isomerase</keyword>
<dbReference type="EC" id="5.4.4.2" evidence="3"/>
<dbReference type="SUPFAM" id="SSF56322">
    <property type="entry name" value="ADC synthase"/>
    <property type="match status" value="1"/>
</dbReference>
<evidence type="ECO:0000256" key="2">
    <source>
        <dbReference type="ARBA" id="ARBA00005297"/>
    </source>
</evidence>
<evidence type="ECO:0000256" key="1">
    <source>
        <dbReference type="ARBA" id="ARBA00000799"/>
    </source>
</evidence>
<dbReference type="AlphaFoldDB" id="A0A385TJE9"/>
<proteinExistence type="inferred from homology"/>
<evidence type="ECO:0000256" key="3">
    <source>
        <dbReference type="ARBA" id="ARBA00012824"/>
    </source>
</evidence>
<gene>
    <name evidence="7" type="primary">dhbC</name>
    <name evidence="7" type="ORF">D5F53_07320</name>
</gene>
<evidence type="ECO:0000259" key="6">
    <source>
        <dbReference type="Pfam" id="PF00425"/>
    </source>
</evidence>
<dbReference type="GO" id="GO:0008909">
    <property type="term" value="F:isochorismate synthase activity"/>
    <property type="evidence" value="ECO:0007669"/>
    <property type="project" value="UniProtKB-EC"/>
</dbReference>
<dbReference type="PANTHER" id="PTHR42839:SF2">
    <property type="entry name" value="ISOCHORISMATE SYNTHASE ENTC"/>
    <property type="match status" value="1"/>
</dbReference>
<comment type="similarity">
    <text evidence="2">Belongs to the isochorismate synthase family.</text>
</comment>
<sequence length="414" mass="44717">MLHYDAPTAAEAAQLMEQYQAGSSFFFSSPRKTLLTHGEYSRLPVPSGTEHRSLPERVCELLEFAKQAGRPDAVVVGAIPFDIQKPASLFIPLSAKWHDSLQFSEGKAPEMPRISSYKVLSVPKPTAFMEGVNRLLDLINQKKLHKAVISRTLDITLPHALSIPRILTHLAYHHSHGYTFAVPLAPELSHTTSPDAVASTRTLFGASPELLITKQGSRIKGNPLAGSAARSADPVEDQRRAAALLSSAKDRYEHAIVIDAVASALQPYCSKLEVPAEPSLVQTKAMWHLSTEINGVLMDEAVTSLELALAMHPTPAICGTPTDAARDAIQEIEPFDRGFYSGAVGWSDANGDGEWAVTIRCAETEGTLLRVFAGAGIVTGSIAEAELAETSAKFRTILAAMGLNEQQTTMLEEE</sequence>
<evidence type="ECO:0000313" key="7">
    <source>
        <dbReference type="EMBL" id="AYB43108.1"/>
    </source>
</evidence>
<dbReference type="RefSeq" id="WP_119847137.1">
    <property type="nucleotide sequence ID" value="NZ_CP032412.1"/>
</dbReference>
<dbReference type="Pfam" id="PF00425">
    <property type="entry name" value="Chorismate_bind"/>
    <property type="match status" value="1"/>
</dbReference>
<evidence type="ECO:0000313" key="8">
    <source>
        <dbReference type="Proteomes" id="UP000266552"/>
    </source>
</evidence>
<dbReference type="GO" id="GO:0009697">
    <property type="term" value="P:salicylic acid biosynthetic process"/>
    <property type="evidence" value="ECO:0007669"/>
    <property type="project" value="TreeGrafter"/>
</dbReference>
<dbReference type="KEGG" id="plw:D5F53_07320"/>
<accession>A0A385TJE9</accession>
<dbReference type="PANTHER" id="PTHR42839">
    <property type="entry name" value="ISOCHORISMATE SYNTHASE ENTC"/>
    <property type="match status" value="1"/>
</dbReference>